<dbReference type="NCBIfam" id="TIGR02937">
    <property type="entry name" value="sigma70-ECF"/>
    <property type="match status" value="1"/>
</dbReference>
<evidence type="ECO:0000313" key="8">
    <source>
        <dbReference type="Proteomes" id="UP000236731"/>
    </source>
</evidence>
<dbReference type="PANTHER" id="PTHR43133">
    <property type="entry name" value="RNA POLYMERASE ECF-TYPE SIGMA FACTO"/>
    <property type="match status" value="1"/>
</dbReference>
<dbReference type="Gene3D" id="1.10.10.10">
    <property type="entry name" value="Winged helix-like DNA-binding domain superfamily/Winged helix DNA-binding domain"/>
    <property type="match status" value="1"/>
</dbReference>
<evidence type="ECO:0000256" key="2">
    <source>
        <dbReference type="ARBA" id="ARBA00023015"/>
    </source>
</evidence>
<evidence type="ECO:0000259" key="5">
    <source>
        <dbReference type="Pfam" id="PF04542"/>
    </source>
</evidence>
<keyword evidence="8" id="KW-1185">Reference proteome</keyword>
<dbReference type="Pfam" id="PF08281">
    <property type="entry name" value="Sigma70_r4_2"/>
    <property type="match status" value="1"/>
</dbReference>
<keyword evidence="2" id="KW-0805">Transcription regulation</keyword>
<evidence type="ECO:0000256" key="4">
    <source>
        <dbReference type="ARBA" id="ARBA00023163"/>
    </source>
</evidence>
<organism evidence="7 8">
    <name type="scientific">Sphingobacterium lactis</name>
    <dbReference type="NCBI Taxonomy" id="797291"/>
    <lineage>
        <taxon>Bacteria</taxon>
        <taxon>Pseudomonadati</taxon>
        <taxon>Bacteroidota</taxon>
        <taxon>Sphingobacteriia</taxon>
        <taxon>Sphingobacteriales</taxon>
        <taxon>Sphingobacteriaceae</taxon>
        <taxon>Sphingobacterium</taxon>
    </lineage>
</organism>
<dbReference type="EMBL" id="FNUT01000008">
    <property type="protein sequence ID" value="SEG45027.1"/>
    <property type="molecule type" value="Genomic_DNA"/>
</dbReference>
<evidence type="ECO:0000256" key="3">
    <source>
        <dbReference type="ARBA" id="ARBA00023082"/>
    </source>
</evidence>
<dbReference type="PANTHER" id="PTHR43133:SF46">
    <property type="entry name" value="RNA POLYMERASE SIGMA-70 FACTOR ECF SUBFAMILY"/>
    <property type="match status" value="1"/>
</dbReference>
<evidence type="ECO:0000259" key="6">
    <source>
        <dbReference type="Pfam" id="PF08281"/>
    </source>
</evidence>
<feature type="domain" description="RNA polymerase sigma factor 70 region 4 type 2" evidence="6">
    <location>
        <begin position="110"/>
        <end position="153"/>
    </location>
</feature>
<dbReference type="AlphaFoldDB" id="A0A1H6AAE1"/>
<dbReference type="GO" id="GO:0016987">
    <property type="term" value="F:sigma factor activity"/>
    <property type="evidence" value="ECO:0007669"/>
    <property type="project" value="UniProtKB-KW"/>
</dbReference>
<dbReference type="OrthoDB" id="659577at2"/>
<name>A0A1H6AAE1_9SPHI</name>
<dbReference type="InterPro" id="IPR013249">
    <property type="entry name" value="RNA_pol_sigma70_r4_t2"/>
</dbReference>
<comment type="similarity">
    <text evidence="1">Belongs to the sigma-70 factor family. ECF subfamily.</text>
</comment>
<dbReference type="Pfam" id="PF04542">
    <property type="entry name" value="Sigma70_r2"/>
    <property type="match status" value="1"/>
</dbReference>
<dbReference type="SUPFAM" id="SSF88659">
    <property type="entry name" value="Sigma3 and sigma4 domains of RNA polymerase sigma factors"/>
    <property type="match status" value="1"/>
</dbReference>
<keyword evidence="4" id="KW-0804">Transcription</keyword>
<dbReference type="InterPro" id="IPR007627">
    <property type="entry name" value="RNA_pol_sigma70_r2"/>
</dbReference>
<dbReference type="SUPFAM" id="SSF88946">
    <property type="entry name" value="Sigma2 domain of RNA polymerase sigma factors"/>
    <property type="match status" value="1"/>
</dbReference>
<dbReference type="InterPro" id="IPR013324">
    <property type="entry name" value="RNA_pol_sigma_r3/r4-like"/>
</dbReference>
<evidence type="ECO:0000256" key="1">
    <source>
        <dbReference type="ARBA" id="ARBA00010641"/>
    </source>
</evidence>
<gene>
    <name evidence="7" type="ORF">SAMN05421877_10825</name>
</gene>
<dbReference type="GO" id="GO:0006352">
    <property type="term" value="P:DNA-templated transcription initiation"/>
    <property type="evidence" value="ECO:0007669"/>
    <property type="project" value="InterPro"/>
</dbReference>
<protein>
    <submittedName>
        <fullName evidence="7">RNA polymerase sigma-70 factor, ECF subfamily</fullName>
    </submittedName>
</protein>
<sequence length="202" mass="23862">MNDHPFNFALFYKENKNQIYNYAVYHLKDKDAAADIVQEAFLRLWNQKEKLDAQQHIKAYLYSICKNLVFDELKQNNRYSQYAHYIQQAGTPSENSTEDQQNYSELWSLYQEAIANLPLKRQQIFRMSRQSFLSNDDIAVELQLSKNTVKDQIVKSNRYIKDFILRNSQSIPKKIFSLLIVLSSPNTVYILKTYILNGFKPL</sequence>
<dbReference type="Gene3D" id="1.10.1740.10">
    <property type="match status" value="1"/>
</dbReference>
<keyword evidence="3" id="KW-0731">Sigma factor</keyword>
<dbReference type="RefSeq" id="WP_103906722.1">
    <property type="nucleotide sequence ID" value="NZ_CP049246.1"/>
</dbReference>
<dbReference type="InterPro" id="IPR014284">
    <property type="entry name" value="RNA_pol_sigma-70_dom"/>
</dbReference>
<dbReference type="InterPro" id="IPR036388">
    <property type="entry name" value="WH-like_DNA-bd_sf"/>
</dbReference>
<proteinExistence type="inferred from homology"/>
<reference evidence="8" key="1">
    <citation type="submission" date="2016-10" db="EMBL/GenBank/DDBJ databases">
        <authorList>
            <person name="Varghese N."/>
            <person name="Submissions S."/>
        </authorList>
    </citation>
    <scope>NUCLEOTIDE SEQUENCE [LARGE SCALE GENOMIC DNA]</scope>
    <source>
        <strain evidence="8">DSM 22361</strain>
    </source>
</reference>
<dbReference type="Proteomes" id="UP000236731">
    <property type="component" value="Unassembled WGS sequence"/>
</dbReference>
<dbReference type="InterPro" id="IPR039425">
    <property type="entry name" value="RNA_pol_sigma-70-like"/>
</dbReference>
<accession>A0A1H6AAE1</accession>
<dbReference type="InterPro" id="IPR013325">
    <property type="entry name" value="RNA_pol_sigma_r2"/>
</dbReference>
<dbReference type="GO" id="GO:0003677">
    <property type="term" value="F:DNA binding"/>
    <property type="evidence" value="ECO:0007669"/>
    <property type="project" value="InterPro"/>
</dbReference>
<feature type="domain" description="RNA polymerase sigma-70 region 2" evidence="5">
    <location>
        <begin position="11"/>
        <end position="78"/>
    </location>
</feature>
<evidence type="ECO:0000313" key="7">
    <source>
        <dbReference type="EMBL" id="SEG45027.1"/>
    </source>
</evidence>